<evidence type="ECO:0000259" key="6">
    <source>
        <dbReference type="Pfam" id="PF07638"/>
    </source>
</evidence>
<reference evidence="7 8" key="1">
    <citation type="submission" date="2019-02" db="EMBL/GenBank/DDBJ databases">
        <title>Deep-cultivation of Planctomycetes and their phenomic and genomic characterization uncovers novel biology.</title>
        <authorList>
            <person name="Wiegand S."/>
            <person name="Jogler M."/>
            <person name="Boedeker C."/>
            <person name="Pinto D."/>
            <person name="Vollmers J."/>
            <person name="Rivas-Marin E."/>
            <person name="Kohn T."/>
            <person name="Peeters S.H."/>
            <person name="Heuer A."/>
            <person name="Rast P."/>
            <person name="Oberbeckmann S."/>
            <person name="Bunk B."/>
            <person name="Jeske O."/>
            <person name="Meyerdierks A."/>
            <person name="Storesund J.E."/>
            <person name="Kallscheuer N."/>
            <person name="Luecker S."/>
            <person name="Lage O.M."/>
            <person name="Pohl T."/>
            <person name="Merkel B.J."/>
            <person name="Hornburger P."/>
            <person name="Mueller R.-W."/>
            <person name="Bruemmer F."/>
            <person name="Labrenz M."/>
            <person name="Spormann A.M."/>
            <person name="Op den Camp H."/>
            <person name="Overmann J."/>
            <person name="Amann R."/>
            <person name="Jetten M.S.M."/>
            <person name="Mascher T."/>
            <person name="Medema M.H."/>
            <person name="Devos D.P."/>
            <person name="Kaster A.-K."/>
            <person name="Ovreas L."/>
            <person name="Rohde M."/>
            <person name="Galperin M.Y."/>
            <person name="Jogler C."/>
        </authorList>
    </citation>
    <scope>NUCLEOTIDE SEQUENCE [LARGE SCALE GENOMIC DNA]</scope>
    <source>
        <strain evidence="7 8">K23_9</strain>
    </source>
</reference>
<sequence length="201" mass="23512">MSDKNAEHDWPHDDWFHQLADGDPETVQQFWEQYGGPLRRVAERQIADRLRTRVDADDIVQSACRTFFRRIGEGQFEIEDTESLWRLLLTITLNKARMQARFHTRDRRSIGREQAIPQSGAMQPKSSHSFLADVDFADFLEHVFTHLDQEQRQILTMTLDGKTQLEISETIGCSERTVRRMRTRIQDQLRDVLSAEMIPNG</sequence>
<keyword evidence="3" id="KW-0731">Sigma factor</keyword>
<dbReference type="AlphaFoldDB" id="A0A517NMY5"/>
<keyword evidence="8" id="KW-1185">Reference proteome</keyword>
<dbReference type="InterPro" id="IPR014284">
    <property type="entry name" value="RNA_pol_sigma-70_dom"/>
</dbReference>
<feature type="domain" description="RNA polymerase sigma-70 ECF-like HTH" evidence="6">
    <location>
        <begin position="14"/>
        <end position="185"/>
    </location>
</feature>
<dbReference type="InterPro" id="IPR039425">
    <property type="entry name" value="RNA_pol_sigma-70-like"/>
</dbReference>
<evidence type="ECO:0000256" key="3">
    <source>
        <dbReference type="ARBA" id="ARBA00023082"/>
    </source>
</evidence>
<comment type="similarity">
    <text evidence="1">Belongs to the sigma-70 factor family. ECF subfamily.</text>
</comment>
<dbReference type="Gene3D" id="1.10.10.10">
    <property type="entry name" value="Winged helix-like DNA-binding domain superfamily/Winged helix DNA-binding domain"/>
    <property type="match status" value="1"/>
</dbReference>
<dbReference type="Proteomes" id="UP000319817">
    <property type="component" value="Chromosome"/>
</dbReference>
<name>A0A517NMY5_9BACT</name>
<evidence type="ECO:0000256" key="5">
    <source>
        <dbReference type="ARBA" id="ARBA00023163"/>
    </source>
</evidence>
<dbReference type="PANTHER" id="PTHR43133">
    <property type="entry name" value="RNA POLYMERASE ECF-TYPE SIGMA FACTO"/>
    <property type="match status" value="1"/>
</dbReference>
<evidence type="ECO:0000313" key="8">
    <source>
        <dbReference type="Proteomes" id="UP000319817"/>
    </source>
</evidence>
<dbReference type="InterPro" id="IPR036388">
    <property type="entry name" value="WH-like_DNA-bd_sf"/>
</dbReference>
<keyword evidence="5" id="KW-0804">Transcription</keyword>
<dbReference type="InterPro" id="IPR013324">
    <property type="entry name" value="RNA_pol_sigma_r3/r4-like"/>
</dbReference>
<keyword evidence="4" id="KW-0238">DNA-binding</keyword>
<evidence type="ECO:0000256" key="2">
    <source>
        <dbReference type="ARBA" id="ARBA00023015"/>
    </source>
</evidence>
<protein>
    <submittedName>
        <fullName evidence="7">RNA polymerase sigma factor</fullName>
    </submittedName>
</protein>
<dbReference type="InterPro" id="IPR013325">
    <property type="entry name" value="RNA_pol_sigma_r2"/>
</dbReference>
<dbReference type="InterPro" id="IPR053812">
    <property type="entry name" value="HTH_Sigma70_ECF-like"/>
</dbReference>
<dbReference type="GO" id="GO:0006352">
    <property type="term" value="P:DNA-templated transcription initiation"/>
    <property type="evidence" value="ECO:0007669"/>
    <property type="project" value="InterPro"/>
</dbReference>
<proteinExistence type="inferred from homology"/>
<dbReference type="Pfam" id="PF07638">
    <property type="entry name" value="Sigma70_ECF"/>
    <property type="match status" value="1"/>
</dbReference>
<dbReference type="NCBIfam" id="TIGR02937">
    <property type="entry name" value="sigma70-ECF"/>
    <property type="match status" value="1"/>
</dbReference>
<evidence type="ECO:0000256" key="1">
    <source>
        <dbReference type="ARBA" id="ARBA00010641"/>
    </source>
</evidence>
<dbReference type="Gene3D" id="1.10.1740.10">
    <property type="match status" value="1"/>
</dbReference>
<evidence type="ECO:0000313" key="7">
    <source>
        <dbReference type="EMBL" id="QDT08487.1"/>
    </source>
</evidence>
<dbReference type="PANTHER" id="PTHR43133:SF8">
    <property type="entry name" value="RNA POLYMERASE SIGMA FACTOR HI_1459-RELATED"/>
    <property type="match status" value="1"/>
</dbReference>
<dbReference type="InterPro" id="IPR000792">
    <property type="entry name" value="Tscrpt_reg_LuxR_C"/>
</dbReference>
<dbReference type="SUPFAM" id="SSF88946">
    <property type="entry name" value="Sigma2 domain of RNA polymerase sigma factors"/>
    <property type="match status" value="1"/>
</dbReference>
<dbReference type="SUPFAM" id="SSF88659">
    <property type="entry name" value="Sigma3 and sigma4 domains of RNA polymerase sigma factors"/>
    <property type="match status" value="1"/>
</dbReference>
<keyword evidence="2" id="KW-0805">Transcription regulation</keyword>
<dbReference type="EMBL" id="CP036526">
    <property type="protein sequence ID" value="QDT08487.1"/>
    <property type="molecule type" value="Genomic_DNA"/>
</dbReference>
<accession>A0A517NMY5</accession>
<organism evidence="7 8">
    <name type="scientific">Stieleria marina</name>
    <dbReference type="NCBI Taxonomy" id="1930275"/>
    <lineage>
        <taxon>Bacteria</taxon>
        <taxon>Pseudomonadati</taxon>
        <taxon>Planctomycetota</taxon>
        <taxon>Planctomycetia</taxon>
        <taxon>Pirellulales</taxon>
        <taxon>Pirellulaceae</taxon>
        <taxon>Stieleria</taxon>
    </lineage>
</organism>
<dbReference type="GO" id="GO:0016987">
    <property type="term" value="F:sigma factor activity"/>
    <property type="evidence" value="ECO:0007669"/>
    <property type="project" value="UniProtKB-KW"/>
</dbReference>
<dbReference type="PRINTS" id="PR00038">
    <property type="entry name" value="HTHLUXR"/>
</dbReference>
<evidence type="ECO:0000256" key="4">
    <source>
        <dbReference type="ARBA" id="ARBA00023125"/>
    </source>
</evidence>
<gene>
    <name evidence="7" type="ORF">K239x_04260</name>
</gene>
<dbReference type="GO" id="GO:0003677">
    <property type="term" value="F:DNA binding"/>
    <property type="evidence" value="ECO:0007669"/>
    <property type="project" value="UniProtKB-KW"/>
</dbReference>